<organism evidence="8 9">
    <name type="scientific">candidate division WOR-1 bacterium DG_54_3</name>
    <dbReference type="NCBI Taxonomy" id="1703775"/>
    <lineage>
        <taxon>Bacteria</taxon>
        <taxon>Bacillati</taxon>
        <taxon>Saganbacteria</taxon>
    </lineage>
</organism>
<evidence type="ECO:0000256" key="7">
    <source>
        <dbReference type="ARBA" id="ARBA00023016"/>
    </source>
</evidence>
<name>A0A0S7XSG8_UNCSA</name>
<dbReference type="GO" id="GO:0016787">
    <property type="term" value="F:hydrolase activity"/>
    <property type="evidence" value="ECO:0007669"/>
    <property type="project" value="UniProtKB-KW"/>
</dbReference>
<keyword evidence="6" id="KW-0694">RNA-binding</keyword>
<evidence type="ECO:0000256" key="6">
    <source>
        <dbReference type="ARBA" id="ARBA00022884"/>
    </source>
</evidence>
<evidence type="ECO:0000313" key="8">
    <source>
        <dbReference type="EMBL" id="KPJ65453.1"/>
    </source>
</evidence>
<gene>
    <name evidence="8" type="ORF">AMJ44_10090</name>
</gene>
<dbReference type="EMBL" id="LIZX01000115">
    <property type="protein sequence ID" value="KPJ65453.1"/>
    <property type="molecule type" value="Genomic_DNA"/>
</dbReference>
<accession>A0A0S7XSG8</accession>
<keyword evidence="4" id="KW-0255">Endonuclease</keyword>
<evidence type="ECO:0000256" key="1">
    <source>
        <dbReference type="ARBA" id="ARBA00006620"/>
    </source>
</evidence>
<dbReference type="InterPro" id="IPR038570">
    <property type="entry name" value="HicA_sf"/>
</dbReference>
<dbReference type="GO" id="GO:0004519">
    <property type="term" value="F:endonuclease activity"/>
    <property type="evidence" value="ECO:0007669"/>
    <property type="project" value="UniProtKB-KW"/>
</dbReference>
<sequence>MNAETSFAERTHQKIRALGFPGPFSGGRHQFMIKSSHKIRIPNPHYTDIDVSLLKEILRQAGISSTEWEEV</sequence>
<comment type="similarity">
    <text evidence="1">Belongs to the HicA mRNA interferase family.</text>
</comment>
<evidence type="ECO:0008006" key="10">
    <source>
        <dbReference type="Google" id="ProtNLM"/>
    </source>
</evidence>
<proteinExistence type="inferred from homology"/>
<protein>
    <recommendedName>
        <fullName evidence="10">Type II toxin-antitoxin system HicA family toxin</fullName>
    </recommendedName>
</protein>
<reference evidence="8 9" key="1">
    <citation type="journal article" date="2015" name="Microbiome">
        <title>Genomic resolution of linkages in carbon, nitrogen, and sulfur cycling among widespread estuary sediment bacteria.</title>
        <authorList>
            <person name="Baker B.J."/>
            <person name="Lazar C.S."/>
            <person name="Teske A.P."/>
            <person name="Dick G.J."/>
        </authorList>
    </citation>
    <scope>NUCLEOTIDE SEQUENCE [LARGE SCALE GENOMIC DNA]</scope>
    <source>
        <strain evidence="8">DG_54_3</strain>
    </source>
</reference>
<dbReference type="Gene3D" id="3.30.920.30">
    <property type="entry name" value="Hypothetical protein"/>
    <property type="match status" value="1"/>
</dbReference>
<keyword evidence="3" id="KW-0540">Nuclease</keyword>
<dbReference type="GO" id="GO:0003729">
    <property type="term" value="F:mRNA binding"/>
    <property type="evidence" value="ECO:0007669"/>
    <property type="project" value="InterPro"/>
</dbReference>
<dbReference type="InterPro" id="IPR012933">
    <property type="entry name" value="HicA_mRNA_interferase"/>
</dbReference>
<dbReference type="Proteomes" id="UP000051861">
    <property type="component" value="Unassembled WGS sequence"/>
</dbReference>
<dbReference type="SUPFAM" id="SSF54786">
    <property type="entry name" value="YcfA/nrd intein domain"/>
    <property type="match status" value="1"/>
</dbReference>
<keyword evidence="2" id="KW-1277">Toxin-antitoxin system</keyword>
<evidence type="ECO:0000256" key="2">
    <source>
        <dbReference type="ARBA" id="ARBA00022649"/>
    </source>
</evidence>
<evidence type="ECO:0000313" key="9">
    <source>
        <dbReference type="Proteomes" id="UP000051861"/>
    </source>
</evidence>
<dbReference type="AlphaFoldDB" id="A0A0S7XSG8"/>
<evidence type="ECO:0000256" key="5">
    <source>
        <dbReference type="ARBA" id="ARBA00022801"/>
    </source>
</evidence>
<keyword evidence="7" id="KW-0346">Stress response</keyword>
<keyword evidence="5" id="KW-0378">Hydrolase</keyword>
<evidence type="ECO:0000256" key="4">
    <source>
        <dbReference type="ARBA" id="ARBA00022759"/>
    </source>
</evidence>
<dbReference type="Pfam" id="PF07927">
    <property type="entry name" value="HicA_toxin"/>
    <property type="match status" value="1"/>
</dbReference>
<comment type="caution">
    <text evidence="8">The sequence shown here is derived from an EMBL/GenBank/DDBJ whole genome shotgun (WGS) entry which is preliminary data.</text>
</comment>
<evidence type="ECO:0000256" key="3">
    <source>
        <dbReference type="ARBA" id="ARBA00022722"/>
    </source>
</evidence>